<dbReference type="PANTHER" id="PTHR12526:SF638">
    <property type="entry name" value="SPORE COAT PROTEIN SA"/>
    <property type="match status" value="1"/>
</dbReference>
<dbReference type="RefSeq" id="WP_134210349.1">
    <property type="nucleotide sequence ID" value="NZ_CP038015.1"/>
</dbReference>
<dbReference type="Proteomes" id="UP000294292">
    <property type="component" value="Chromosome"/>
</dbReference>
<dbReference type="PANTHER" id="PTHR12526">
    <property type="entry name" value="GLYCOSYLTRANSFERASE"/>
    <property type="match status" value="1"/>
</dbReference>
<sequence>MKILHIISGGETGGSKKHLLQLFHNAPFEAELLLLIDGAFAQQARELGIHVTVIKQQSRLDLTVNNKIHQHIIQRGIEIVHSHGPRANFIMNNLSSKINVHWAITVHSDPKLDFLHQPKPLAFIFQYLNRRAIKKANHVFAVSTRFKEMLVEYGVDEQRISTIFNGIDYTNVNYDKDISNLNAHYNLTEKDFVAVHIARLHPVKGHAVLINAIEKLKPIKDFKLLLIGDGPERSAIETLIKQSNLSNHIKLLGFRNDIPQLLALADVSLLTSYSESFPLVLLESANAHTPIITTDVGGVRDLIINKDYGWIVKPKSVDELAQALIESIAAKANNSLQQMGDLLNVHAKANFSNEQLQNSLYQSYEMMISETK</sequence>
<dbReference type="InterPro" id="IPR028098">
    <property type="entry name" value="Glyco_trans_4-like_N"/>
</dbReference>
<dbReference type="AlphaFoldDB" id="A0A4P6ZZL3"/>
<protein>
    <submittedName>
        <fullName evidence="3">Glycosyltransferase</fullName>
    </submittedName>
</protein>
<evidence type="ECO:0000259" key="1">
    <source>
        <dbReference type="Pfam" id="PF00534"/>
    </source>
</evidence>
<proteinExistence type="predicted"/>
<reference evidence="3 4" key="1">
    <citation type="submission" date="2019-03" db="EMBL/GenBank/DDBJ databases">
        <title>Complete genome sequence of Paenisporosarcina antarctica CGMCC 1.6503T.</title>
        <authorList>
            <person name="Rong J.-C."/>
            <person name="Chi N.-Y."/>
            <person name="Zhang Q.-F."/>
        </authorList>
    </citation>
    <scope>NUCLEOTIDE SEQUENCE [LARGE SCALE GENOMIC DNA]</scope>
    <source>
        <strain evidence="3 4">CGMCC 1.6503</strain>
    </source>
</reference>
<dbReference type="GO" id="GO:0016757">
    <property type="term" value="F:glycosyltransferase activity"/>
    <property type="evidence" value="ECO:0007669"/>
    <property type="project" value="InterPro"/>
</dbReference>
<feature type="domain" description="Glycosyltransferase subfamily 4-like N-terminal" evidence="2">
    <location>
        <begin position="44"/>
        <end position="168"/>
    </location>
</feature>
<gene>
    <name evidence="3" type="ORF">E2636_11715</name>
</gene>
<dbReference type="OrthoDB" id="139410at2"/>
<dbReference type="KEGG" id="panc:E2636_11715"/>
<evidence type="ECO:0000313" key="3">
    <source>
        <dbReference type="EMBL" id="QBP41773.1"/>
    </source>
</evidence>
<dbReference type="Gene3D" id="3.40.50.2000">
    <property type="entry name" value="Glycogen Phosphorylase B"/>
    <property type="match status" value="2"/>
</dbReference>
<accession>A0A4P6ZZL3</accession>
<name>A0A4P6ZZL3_9BACL</name>
<dbReference type="Pfam" id="PF00534">
    <property type="entry name" value="Glycos_transf_1"/>
    <property type="match status" value="1"/>
</dbReference>
<feature type="domain" description="Glycosyl transferase family 1" evidence="1">
    <location>
        <begin position="183"/>
        <end position="331"/>
    </location>
</feature>
<keyword evidence="4" id="KW-1185">Reference proteome</keyword>
<keyword evidence="3" id="KW-0808">Transferase</keyword>
<dbReference type="InterPro" id="IPR001296">
    <property type="entry name" value="Glyco_trans_1"/>
</dbReference>
<dbReference type="Pfam" id="PF13439">
    <property type="entry name" value="Glyco_transf_4"/>
    <property type="match status" value="1"/>
</dbReference>
<dbReference type="EMBL" id="CP038015">
    <property type="protein sequence ID" value="QBP41773.1"/>
    <property type="molecule type" value="Genomic_DNA"/>
</dbReference>
<organism evidence="3 4">
    <name type="scientific">Paenisporosarcina antarctica</name>
    <dbReference type="NCBI Taxonomy" id="417367"/>
    <lineage>
        <taxon>Bacteria</taxon>
        <taxon>Bacillati</taxon>
        <taxon>Bacillota</taxon>
        <taxon>Bacilli</taxon>
        <taxon>Bacillales</taxon>
        <taxon>Caryophanaceae</taxon>
        <taxon>Paenisporosarcina</taxon>
    </lineage>
</organism>
<evidence type="ECO:0000313" key="4">
    <source>
        <dbReference type="Proteomes" id="UP000294292"/>
    </source>
</evidence>
<dbReference type="SUPFAM" id="SSF53756">
    <property type="entry name" value="UDP-Glycosyltransferase/glycogen phosphorylase"/>
    <property type="match status" value="1"/>
</dbReference>
<evidence type="ECO:0000259" key="2">
    <source>
        <dbReference type="Pfam" id="PF13439"/>
    </source>
</evidence>